<evidence type="ECO:0000313" key="3">
    <source>
        <dbReference type="Proteomes" id="UP000317716"/>
    </source>
</evidence>
<dbReference type="NCBIfam" id="TIGR01981">
    <property type="entry name" value="sufD"/>
    <property type="match status" value="1"/>
</dbReference>
<dbReference type="InterPro" id="IPR037284">
    <property type="entry name" value="SUF_FeS_clus_asmbl_SufBD_sf"/>
</dbReference>
<feature type="non-terminal residue" evidence="2">
    <location>
        <position position="1"/>
    </location>
</feature>
<proteinExistence type="predicted"/>
<dbReference type="InterPro" id="IPR000825">
    <property type="entry name" value="SUF_FeS_clus_asmbl_SufBD_core"/>
</dbReference>
<gene>
    <name evidence="2" type="primary">sufD</name>
    <name evidence="2" type="ORF">E6K72_12295</name>
</gene>
<comment type="caution">
    <text evidence="2">The sequence shown here is derived from an EMBL/GenBank/DDBJ whole genome shotgun (WGS) entry which is preliminary data.</text>
</comment>
<accession>A0A538SDK8</accession>
<dbReference type="PANTHER" id="PTHR43575:SF1">
    <property type="entry name" value="PROTEIN ABCI7, CHLOROPLASTIC"/>
    <property type="match status" value="1"/>
</dbReference>
<evidence type="ECO:0000313" key="2">
    <source>
        <dbReference type="EMBL" id="TMQ49462.1"/>
    </source>
</evidence>
<dbReference type="AlphaFoldDB" id="A0A538SDK8"/>
<dbReference type="GO" id="GO:0016226">
    <property type="term" value="P:iron-sulfur cluster assembly"/>
    <property type="evidence" value="ECO:0007669"/>
    <property type="project" value="InterPro"/>
</dbReference>
<dbReference type="Proteomes" id="UP000317716">
    <property type="component" value="Unassembled WGS sequence"/>
</dbReference>
<dbReference type="SUPFAM" id="SSF101960">
    <property type="entry name" value="Stabilizer of iron transporter SufD"/>
    <property type="match status" value="1"/>
</dbReference>
<dbReference type="EMBL" id="VBOS01000448">
    <property type="protein sequence ID" value="TMQ49462.1"/>
    <property type="molecule type" value="Genomic_DNA"/>
</dbReference>
<feature type="domain" description="SUF system FeS cluster assembly SufBD core" evidence="1">
    <location>
        <begin position="40"/>
        <end position="269"/>
    </location>
</feature>
<organism evidence="2 3">
    <name type="scientific">Eiseniibacteriota bacterium</name>
    <dbReference type="NCBI Taxonomy" id="2212470"/>
    <lineage>
        <taxon>Bacteria</taxon>
        <taxon>Candidatus Eiseniibacteriota</taxon>
    </lineage>
</organism>
<reference evidence="2 3" key="1">
    <citation type="journal article" date="2019" name="Nat. Microbiol.">
        <title>Mediterranean grassland soil C-N compound turnover is dependent on rainfall and depth, and is mediated by genomically divergent microorganisms.</title>
        <authorList>
            <person name="Diamond S."/>
            <person name="Andeer P.F."/>
            <person name="Li Z."/>
            <person name="Crits-Christoph A."/>
            <person name="Burstein D."/>
            <person name="Anantharaman K."/>
            <person name="Lane K.R."/>
            <person name="Thomas B.C."/>
            <person name="Pan C."/>
            <person name="Northen T.R."/>
            <person name="Banfield J.F."/>
        </authorList>
    </citation>
    <scope>NUCLEOTIDE SEQUENCE [LARGE SCALE GENOMIC DNA]</scope>
    <source>
        <strain evidence="2">WS_2</strain>
    </source>
</reference>
<sequence>DYDRYVAIGAALRSGGAFVWVPDRVAAEMPIRIFQWLDGGGRLAAPRTVVMLGKESRATVIEEQLSTNADGASFHDGGTECFLGDGARLVYGTLQDWGRNVYHCSNHRARVGAGAELQWIQTMLGAQMAKANAYFDLAGEGSQAFVNGFLFGDERQHFHLHTLQRHLVPHTTSDLLIKSCLKDRARSVYQGLIQVSEGAQRTDAYQANRNLLLSESARADSIPGLEILANDVRCTHGATIGHVDAEQMYYLMARGLPRLEAQRLIVEGFFAPVLDRIPLEGVREQLRDAIRHKIG</sequence>
<dbReference type="PANTHER" id="PTHR43575">
    <property type="entry name" value="PROTEIN ABCI7, CHLOROPLASTIC"/>
    <property type="match status" value="1"/>
</dbReference>
<dbReference type="InterPro" id="IPR055346">
    <property type="entry name" value="Fe-S_cluster_assembly_SufBD"/>
</dbReference>
<dbReference type="InterPro" id="IPR011542">
    <property type="entry name" value="SUF_FeS_clus_asmbl_SufD"/>
</dbReference>
<name>A0A538SDK8_UNCEI</name>
<evidence type="ECO:0000259" key="1">
    <source>
        <dbReference type="Pfam" id="PF01458"/>
    </source>
</evidence>
<dbReference type="Pfam" id="PF01458">
    <property type="entry name" value="SUFBD_core"/>
    <property type="match status" value="1"/>
</dbReference>
<protein>
    <submittedName>
        <fullName evidence="2">Fe-S cluster assembly protein SufD</fullName>
    </submittedName>
</protein>